<protein>
    <submittedName>
        <fullName evidence="1">Uncharacterized protein</fullName>
    </submittedName>
</protein>
<dbReference type="Proteomes" id="UP000236161">
    <property type="component" value="Unassembled WGS sequence"/>
</dbReference>
<reference evidence="1 2" key="1">
    <citation type="journal article" date="2017" name="Nature">
        <title>The Apostasia genome and the evolution of orchids.</title>
        <authorList>
            <person name="Zhang G.Q."/>
            <person name="Liu K.W."/>
            <person name="Li Z."/>
            <person name="Lohaus R."/>
            <person name="Hsiao Y.Y."/>
            <person name="Niu S.C."/>
            <person name="Wang J.Y."/>
            <person name="Lin Y.C."/>
            <person name="Xu Q."/>
            <person name="Chen L.J."/>
            <person name="Yoshida K."/>
            <person name="Fujiwara S."/>
            <person name="Wang Z.W."/>
            <person name="Zhang Y.Q."/>
            <person name="Mitsuda N."/>
            <person name="Wang M."/>
            <person name="Liu G.H."/>
            <person name="Pecoraro L."/>
            <person name="Huang H.X."/>
            <person name="Xiao X.J."/>
            <person name="Lin M."/>
            <person name="Wu X.Y."/>
            <person name="Wu W.L."/>
            <person name="Chen Y.Y."/>
            <person name="Chang S.B."/>
            <person name="Sakamoto S."/>
            <person name="Ohme-Takagi M."/>
            <person name="Yagi M."/>
            <person name="Zeng S.J."/>
            <person name="Shen C.Y."/>
            <person name="Yeh C.M."/>
            <person name="Luo Y.B."/>
            <person name="Tsai W.C."/>
            <person name="Van de Peer Y."/>
            <person name="Liu Z.J."/>
        </authorList>
    </citation>
    <scope>NUCLEOTIDE SEQUENCE [LARGE SCALE GENOMIC DNA]</scope>
    <source>
        <strain evidence="2">cv. Shenzhen</strain>
        <tissue evidence="1">Stem</tissue>
    </source>
</reference>
<dbReference type="EMBL" id="KZ451935">
    <property type="protein sequence ID" value="PKA60920.1"/>
    <property type="molecule type" value="Genomic_DNA"/>
</dbReference>
<dbReference type="PANTHER" id="PTHR33699">
    <property type="entry name" value="EXPRESSED PROTEIN"/>
    <property type="match status" value="1"/>
</dbReference>
<dbReference type="AlphaFoldDB" id="A0A2I0AZE5"/>
<organism evidence="1 2">
    <name type="scientific">Apostasia shenzhenica</name>
    <dbReference type="NCBI Taxonomy" id="1088818"/>
    <lineage>
        <taxon>Eukaryota</taxon>
        <taxon>Viridiplantae</taxon>
        <taxon>Streptophyta</taxon>
        <taxon>Embryophyta</taxon>
        <taxon>Tracheophyta</taxon>
        <taxon>Spermatophyta</taxon>
        <taxon>Magnoliopsida</taxon>
        <taxon>Liliopsida</taxon>
        <taxon>Asparagales</taxon>
        <taxon>Orchidaceae</taxon>
        <taxon>Apostasioideae</taxon>
        <taxon>Apostasia</taxon>
    </lineage>
</organism>
<keyword evidence="2" id="KW-1185">Reference proteome</keyword>
<proteinExistence type="predicted"/>
<dbReference type="OrthoDB" id="755325at2759"/>
<evidence type="ECO:0000313" key="1">
    <source>
        <dbReference type="EMBL" id="PKA60920.1"/>
    </source>
</evidence>
<accession>A0A2I0AZE5</accession>
<evidence type="ECO:0000313" key="2">
    <source>
        <dbReference type="Proteomes" id="UP000236161"/>
    </source>
</evidence>
<dbReference type="PANTHER" id="PTHR33699:SF3">
    <property type="entry name" value="OS06G0347300 PROTEIN"/>
    <property type="match status" value="1"/>
</dbReference>
<gene>
    <name evidence="1" type="ORF">AXF42_Ash006555</name>
</gene>
<name>A0A2I0AZE5_9ASPA</name>
<sequence>MFIVAMEKDMKKPKATKFGNWEGCYCLEGGEDLFYVSEMEKWNREVKQSLQIQKTALPMAMDEDLYKIPPELLHRIPKRRRMRRSIWSACLGLNCIA</sequence>